<feature type="compositionally biased region" description="Basic residues" evidence="6">
    <location>
        <begin position="29"/>
        <end position="39"/>
    </location>
</feature>
<dbReference type="GO" id="GO:0005634">
    <property type="term" value="C:nucleus"/>
    <property type="evidence" value="ECO:0007669"/>
    <property type="project" value="UniProtKB-SubCell"/>
</dbReference>
<dbReference type="GO" id="GO:0045893">
    <property type="term" value="P:positive regulation of DNA-templated transcription"/>
    <property type="evidence" value="ECO:0007669"/>
    <property type="project" value="TreeGrafter"/>
</dbReference>
<dbReference type="EMBL" id="VEPZ02001044">
    <property type="protein sequence ID" value="KAE8698663.1"/>
    <property type="molecule type" value="Genomic_DNA"/>
</dbReference>
<reference evidence="8" key="1">
    <citation type="submission" date="2019-09" db="EMBL/GenBank/DDBJ databases">
        <title>Draft genome information of white flower Hibiscus syriacus.</title>
        <authorList>
            <person name="Kim Y.-M."/>
        </authorList>
    </citation>
    <scope>NUCLEOTIDE SEQUENCE [LARGE SCALE GENOMIC DNA]</scope>
    <source>
        <strain evidence="8">YM2019G1</strain>
    </source>
</reference>
<dbReference type="InterPro" id="IPR046347">
    <property type="entry name" value="bZIP_sf"/>
</dbReference>
<dbReference type="GO" id="GO:0003700">
    <property type="term" value="F:DNA-binding transcription factor activity"/>
    <property type="evidence" value="ECO:0007669"/>
    <property type="project" value="InterPro"/>
</dbReference>
<keyword evidence="5" id="KW-0539">Nucleus</keyword>
<evidence type="ECO:0000256" key="3">
    <source>
        <dbReference type="ARBA" id="ARBA00023125"/>
    </source>
</evidence>
<comment type="subcellular location">
    <subcellularLocation>
        <location evidence="1">Nucleus</location>
    </subcellularLocation>
</comment>
<protein>
    <submittedName>
        <fullName evidence="8">Pentatricopeptide repeat-containing protein</fullName>
    </submittedName>
</protein>
<comment type="caution">
    <text evidence="8">The sequence shown here is derived from an EMBL/GenBank/DDBJ whole genome shotgun (WGS) entry which is preliminary data.</text>
</comment>
<gene>
    <name evidence="8" type="ORF">F3Y22_tig00110597pilonHSYRG00600</name>
</gene>
<sequence length="127" mass="14373">MASLSGPSSGSSTVTQISVLSEDLQMGERKRRSRVRKKKHLDELTAQVTQLRNENRQIITRVNIIVQHYLNVEAENSVLRAQAKELSRGLQCSEEMISFLNGEENMFKASSVQHLGLLGFNYRINNI</sequence>
<dbReference type="Proteomes" id="UP000436088">
    <property type="component" value="Unassembled WGS sequence"/>
</dbReference>
<dbReference type="PANTHER" id="PTHR45764">
    <property type="entry name" value="BZIP TRANSCRIPTION FACTOR 44"/>
    <property type="match status" value="1"/>
</dbReference>
<feature type="compositionally biased region" description="Low complexity" evidence="6">
    <location>
        <begin position="1"/>
        <end position="12"/>
    </location>
</feature>
<proteinExistence type="predicted"/>
<dbReference type="GO" id="GO:0000976">
    <property type="term" value="F:transcription cis-regulatory region binding"/>
    <property type="evidence" value="ECO:0007669"/>
    <property type="project" value="TreeGrafter"/>
</dbReference>
<evidence type="ECO:0000259" key="7">
    <source>
        <dbReference type="SMART" id="SM00338"/>
    </source>
</evidence>
<evidence type="ECO:0000256" key="5">
    <source>
        <dbReference type="ARBA" id="ARBA00023242"/>
    </source>
</evidence>
<name>A0A6A3A3P9_HIBSY</name>
<evidence type="ECO:0000256" key="1">
    <source>
        <dbReference type="ARBA" id="ARBA00004123"/>
    </source>
</evidence>
<feature type="domain" description="BZIP" evidence="7">
    <location>
        <begin position="25"/>
        <end position="78"/>
    </location>
</feature>
<keyword evidence="2" id="KW-0805">Transcription regulation</keyword>
<dbReference type="Gene3D" id="1.20.5.170">
    <property type="match status" value="1"/>
</dbReference>
<evidence type="ECO:0000313" key="8">
    <source>
        <dbReference type="EMBL" id="KAE8698663.1"/>
    </source>
</evidence>
<accession>A0A6A3A3P9</accession>
<evidence type="ECO:0000313" key="9">
    <source>
        <dbReference type="Proteomes" id="UP000436088"/>
    </source>
</evidence>
<evidence type="ECO:0000256" key="6">
    <source>
        <dbReference type="SAM" id="MobiDB-lite"/>
    </source>
</evidence>
<evidence type="ECO:0000256" key="4">
    <source>
        <dbReference type="ARBA" id="ARBA00023163"/>
    </source>
</evidence>
<evidence type="ECO:0000256" key="2">
    <source>
        <dbReference type="ARBA" id="ARBA00023015"/>
    </source>
</evidence>
<keyword evidence="3" id="KW-0238">DNA-binding</keyword>
<dbReference type="SUPFAM" id="SSF57959">
    <property type="entry name" value="Leucine zipper domain"/>
    <property type="match status" value="1"/>
</dbReference>
<keyword evidence="9" id="KW-1185">Reference proteome</keyword>
<dbReference type="SMART" id="SM00338">
    <property type="entry name" value="BRLZ"/>
    <property type="match status" value="1"/>
</dbReference>
<dbReference type="InterPro" id="IPR004827">
    <property type="entry name" value="bZIP"/>
</dbReference>
<keyword evidence="4" id="KW-0804">Transcription</keyword>
<dbReference type="PANTHER" id="PTHR45764:SF76">
    <property type="entry name" value="OS02G0132500 PROTEIN"/>
    <property type="match status" value="1"/>
</dbReference>
<dbReference type="AlphaFoldDB" id="A0A6A3A3P9"/>
<organism evidence="8 9">
    <name type="scientific">Hibiscus syriacus</name>
    <name type="common">Rose of Sharon</name>
    <dbReference type="NCBI Taxonomy" id="106335"/>
    <lineage>
        <taxon>Eukaryota</taxon>
        <taxon>Viridiplantae</taxon>
        <taxon>Streptophyta</taxon>
        <taxon>Embryophyta</taxon>
        <taxon>Tracheophyta</taxon>
        <taxon>Spermatophyta</taxon>
        <taxon>Magnoliopsida</taxon>
        <taxon>eudicotyledons</taxon>
        <taxon>Gunneridae</taxon>
        <taxon>Pentapetalae</taxon>
        <taxon>rosids</taxon>
        <taxon>malvids</taxon>
        <taxon>Malvales</taxon>
        <taxon>Malvaceae</taxon>
        <taxon>Malvoideae</taxon>
        <taxon>Hibiscus</taxon>
    </lineage>
</organism>
<feature type="region of interest" description="Disordered" evidence="6">
    <location>
        <begin position="1"/>
        <end position="39"/>
    </location>
</feature>